<dbReference type="CDD" id="cd00777">
    <property type="entry name" value="AspRS_core"/>
    <property type="match status" value="1"/>
</dbReference>
<evidence type="ECO:0000313" key="9">
    <source>
        <dbReference type="EMBL" id="EGO61998.1"/>
    </source>
</evidence>
<feature type="region of interest" description="Aspartate" evidence="7">
    <location>
        <begin position="205"/>
        <end position="208"/>
    </location>
</feature>
<feature type="binding site" evidence="7">
    <location>
        <begin position="227"/>
        <end position="229"/>
    </location>
    <ligand>
        <name>ATP</name>
        <dbReference type="ChEBI" id="CHEBI:30616"/>
    </ligand>
</feature>
<keyword evidence="7" id="KW-0963">Cytoplasm</keyword>
<dbReference type="InterPro" id="IPR004364">
    <property type="entry name" value="Aa-tRNA-synt_II"/>
</dbReference>
<dbReference type="InterPro" id="IPR002312">
    <property type="entry name" value="Asp/Asn-tRNA-synth_IIb"/>
</dbReference>
<evidence type="ECO:0000259" key="8">
    <source>
        <dbReference type="PROSITE" id="PS50862"/>
    </source>
</evidence>
<dbReference type="InterPro" id="IPR004524">
    <property type="entry name" value="Asp-tRNA-ligase_1"/>
</dbReference>
<keyword evidence="10" id="KW-1185">Reference proteome</keyword>
<feature type="binding site" evidence="7">
    <location>
        <position position="227"/>
    </location>
    <ligand>
        <name>L-aspartate</name>
        <dbReference type="ChEBI" id="CHEBI:29991"/>
    </ligand>
</feature>
<evidence type="ECO:0000256" key="2">
    <source>
        <dbReference type="ARBA" id="ARBA00022598"/>
    </source>
</evidence>
<dbReference type="Pfam" id="PF01336">
    <property type="entry name" value="tRNA_anti-codon"/>
    <property type="match status" value="1"/>
</dbReference>
<dbReference type="EC" id="6.1.1.23" evidence="7"/>
<dbReference type="SUPFAM" id="SSF50249">
    <property type="entry name" value="Nucleic acid-binding proteins"/>
    <property type="match status" value="1"/>
</dbReference>
<protein>
    <recommendedName>
        <fullName evidence="7">Aspartate--tRNA(Asp/Asn) ligase</fullName>
        <ecNumber evidence="7">6.1.1.23</ecNumber>
    </recommendedName>
    <alternativeName>
        <fullName evidence="7">Aspartyl-tRNA synthetase</fullName>
        <shortName evidence="7">AspRS</shortName>
    </alternativeName>
    <alternativeName>
        <fullName evidence="7">Non-discriminating aspartyl-tRNA synthetase</fullName>
        <shortName evidence="7">ND-AspRS</shortName>
    </alternativeName>
</protein>
<dbReference type="HAMAP" id="MF_00044">
    <property type="entry name" value="Asp_tRNA_synth_type1"/>
    <property type="match status" value="1"/>
</dbReference>
<evidence type="ECO:0000256" key="7">
    <source>
        <dbReference type="HAMAP-Rule" id="MF_00044"/>
    </source>
</evidence>
<keyword evidence="2 7" id="KW-0436">Ligase</keyword>
<comment type="subunit">
    <text evidence="7">Homodimer.</text>
</comment>
<dbReference type="InterPro" id="IPR006195">
    <property type="entry name" value="aa-tRNA-synth_II"/>
</dbReference>
<feature type="site" description="Important for tRNA non-discrimination" evidence="7">
    <location>
        <position position="37"/>
    </location>
</feature>
<dbReference type="PANTHER" id="PTHR22594">
    <property type="entry name" value="ASPARTYL/LYSYL-TRNA SYNTHETASE"/>
    <property type="match status" value="1"/>
</dbReference>
<evidence type="ECO:0000256" key="6">
    <source>
        <dbReference type="ARBA" id="ARBA00023146"/>
    </source>
</evidence>
<evidence type="ECO:0000256" key="1">
    <source>
        <dbReference type="ARBA" id="ARBA00006303"/>
    </source>
</evidence>
<dbReference type="Gene3D" id="2.40.50.140">
    <property type="entry name" value="Nucleic acid-binding proteins"/>
    <property type="match status" value="1"/>
</dbReference>
<comment type="subcellular location">
    <subcellularLocation>
        <location evidence="7">Cytoplasm</location>
    </subcellularLocation>
</comment>
<feature type="binding site" evidence="7">
    <location>
        <position position="454"/>
    </location>
    <ligand>
        <name>L-aspartate</name>
        <dbReference type="ChEBI" id="CHEBI:29991"/>
    </ligand>
</feature>
<evidence type="ECO:0000256" key="5">
    <source>
        <dbReference type="ARBA" id="ARBA00022917"/>
    </source>
</evidence>
<feature type="binding site" evidence="7">
    <location>
        <position position="495"/>
    </location>
    <ligand>
        <name>L-aspartate</name>
        <dbReference type="ChEBI" id="CHEBI:29991"/>
    </ligand>
</feature>
<dbReference type="GO" id="GO:0005524">
    <property type="term" value="F:ATP binding"/>
    <property type="evidence" value="ECO:0007669"/>
    <property type="project" value="UniProtKB-UniRule"/>
</dbReference>
<dbReference type="GO" id="GO:0140096">
    <property type="term" value="F:catalytic activity, acting on a protein"/>
    <property type="evidence" value="ECO:0007669"/>
    <property type="project" value="UniProtKB-ARBA"/>
</dbReference>
<dbReference type="GO" id="GO:0004815">
    <property type="term" value="F:aspartate-tRNA ligase activity"/>
    <property type="evidence" value="ECO:0007669"/>
    <property type="project" value="UniProtKB-UniRule"/>
</dbReference>
<name>F7NPN1_9FIRM</name>
<dbReference type="InterPro" id="IPR047089">
    <property type="entry name" value="Asp-tRNA-ligase_1_N"/>
</dbReference>
<dbReference type="InterPro" id="IPR004115">
    <property type="entry name" value="GAD-like_sf"/>
</dbReference>
<dbReference type="STRING" id="1009370.ALO_20392"/>
<keyword evidence="3 7" id="KW-0547">Nucleotide-binding</keyword>
<dbReference type="GO" id="GO:0006422">
    <property type="term" value="P:aspartyl-tRNA aminoacylation"/>
    <property type="evidence" value="ECO:0007669"/>
    <property type="project" value="UniProtKB-UniRule"/>
</dbReference>
<feature type="binding site" evidence="7">
    <location>
        <position position="181"/>
    </location>
    <ligand>
        <name>L-aspartate</name>
        <dbReference type="ChEBI" id="CHEBI:29991"/>
    </ligand>
</feature>
<dbReference type="eggNOG" id="COG0173">
    <property type="taxonomic scope" value="Bacteria"/>
</dbReference>
<organism evidence="9 10">
    <name type="scientific">Acetonema longum DSM 6540</name>
    <dbReference type="NCBI Taxonomy" id="1009370"/>
    <lineage>
        <taxon>Bacteria</taxon>
        <taxon>Bacillati</taxon>
        <taxon>Bacillota</taxon>
        <taxon>Negativicutes</taxon>
        <taxon>Acetonemataceae</taxon>
        <taxon>Acetonema</taxon>
    </lineage>
</organism>
<dbReference type="NCBIfam" id="NF001750">
    <property type="entry name" value="PRK00476.1"/>
    <property type="match status" value="1"/>
</dbReference>
<dbReference type="InterPro" id="IPR047090">
    <property type="entry name" value="AspRS_core"/>
</dbReference>
<feature type="binding site" evidence="7">
    <location>
        <begin position="540"/>
        <end position="543"/>
    </location>
    <ligand>
        <name>ATP</name>
        <dbReference type="ChEBI" id="CHEBI:30616"/>
    </ligand>
</feature>
<dbReference type="Gene3D" id="3.30.1360.30">
    <property type="entry name" value="GAD-like domain"/>
    <property type="match status" value="1"/>
</dbReference>
<dbReference type="Gene3D" id="3.30.930.10">
    <property type="entry name" value="Bira Bifunctional Protein, Domain 2"/>
    <property type="match status" value="1"/>
</dbReference>
<accession>F7NPN1</accession>
<gene>
    <name evidence="7 9" type="primary">aspS</name>
    <name evidence="9" type="ORF">ALO_20392</name>
</gene>
<keyword evidence="6 7" id="KW-0030">Aminoacyl-tRNA synthetase</keyword>
<dbReference type="GO" id="GO:0050560">
    <property type="term" value="F:aspartate-tRNA(Asn) ligase activity"/>
    <property type="evidence" value="ECO:0007669"/>
    <property type="project" value="UniProtKB-EC"/>
</dbReference>
<dbReference type="GO" id="GO:0016740">
    <property type="term" value="F:transferase activity"/>
    <property type="evidence" value="ECO:0007669"/>
    <property type="project" value="UniProtKB-ARBA"/>
</dbReference>
<dbReference type="PROSITE" id="PS50862">
    <property type="entry name" value="AA_TRNA_LIGASE_II"/>
    <property type="match status" value="1"/>
</dbReference>
<reference evidence="9 10" key="1">
    <citation type="journal article" date="2011" name="EMBO J.">
        <title>Structural diversity of bacterial flagellar motors.</title>
        <authorList>
            <person name="Chen S."/>
            <person name="Beeby M."/>
            <person name="Murphy G.E."/>
            <person name="Leadbetter J.R."/>
            <person name="Hendrixson D.R."/>
            <person name="Briegel A."/>
            <person name="Li Z."/>
            <person name="Shi J."/>
            <person name="Tocheva E.I."/>
            <person name="Muller A."/>
            <person name="Dobro M.J."/>
            <person name="Jensen G.J."/>
        </authorList>
    </citation>
    <scope>NUCLEOTIDE SEQUENCE [LARGE SCALE GENOMIC DNA]</scope>
    <source>
        <strain evidence="9 10">DSM 6540</strain>
    </source>
</reference>
<dbReference type="Proteomes" id="UP000003240">
    <property type="component" value="Unassembled WGS sequence"/>
</dbReference>
<dbReference type="SUPFAM" id="SSF55681">
    <property type="entry name" value="Class II aaRS and biotin synthetases"/>
    <property type="match status" value="1"/>
</dbReference>
<keyword evidence="5 7" id="KW-0648">Protein biosynthesis</keyword>
<evidence type="ECO:0000313" key="10">
    <source>
        <dbReference type="Proteomes" id="UP000003240"/>
    </source>
</evidence>
<dbReference type="InterPro" id="IPR004365">
    <property type="entry name" value="NA-bd_OB_tRNA"/>
</dbReference>
<dbReference type="EMBL" id="AFGF01000263">
    <property type="protein sequence ID" value="EGO61998.1"/>
    <property type="molecule type" value="Genomic_DNA"/>
</dbReference>
<sequence length="595" mass="67753">MDTLAGLKRTHSCAILAKNDADREVTICGWVARRRDHGGLIFIDLRDRSGMVQVVFSPDYNTEAFTKAETVRNEYVLAVRGKVKLRSADTVNPQMITGEIEVLGEELRILNQAKTPPFYIQDEVDVDEPLRLKYRYLDLRRPEMQRNLMLRHRVTKAMRDFFDGRGFVEVETPMLTKSSPEGARDYLVPSRVNPGKFFALPQSPQLFKQILMVAGMEKYFQIVRCFRDEDLRADRQPEFTQLDIEMSFIDREDILAMMEDMIAYLFKQACGVDIPRPLMRLTYDEAMARYGSDKPDLRFGMELIDISPAVKNSGFKVFDTVLEQGGQVKAINVQGYAGIPRRELDGLTDYVATYGAKGLAWMCYTPEGIKSQITKFFSEETIQKVTQATQAKEGDLLLILAGQPAGVANALGQLRLEMGRRLDLIDPEKLSFLWVIDFPMFEYDAEEKRWVAMHHPFTSPRDEDIEFLGFDPGRIKAKAYDMVLNGTEIGGGSLRIYQRELQEKVFKAIGLTRDEAYEKFGYLLEAFEYGTPPHGGIAFGLDRLVMLMAKRASIRDVIAFPKTQSATDMMVQAPSEVSLRQLKELHVKSEVIAKK</sequence>
<dbReference type="Pfam" id="PF00152">
    <property type="entry name" value="tRNA-synt_2"/>
    <property type="match status" value="1"/>
</dbReference>
<evidence type="ECO:0000256" key="3">
    <source>
        <dbReference type="ARBA" id="ARBA00022741"/>
    </source>
</evidence>
<dbReference type="AlphaFoldDB" id="F7NPN1"/>
<dbReference type="OrthoDB" id="9802326at2"/>
<dbReference type="RefSeq" id="WP_004099517.1">
    <property type="nucleotide sequence ID" value="NZ_AFGF01000263.1"/>
</dbReference>
<proteinExistence type="inferred from homology"/>
<comment type="similarity">
    <text evidence="1 7">Belongs to the class-II aminoacyl-tRNA synthetase family. Type 1 subfamily.</text>
</comment>
<dbReference type="GO" id="GO:0003676">
    <property type="term" value="F:nucleic acid binding"/>
    <property type="evidence" value="ECO:0007669"/>
    <property type="project" value="InterPro"/>
</dbReference>
<comment type="caution">
    <text evidence="9">The sequence shown here is derived from an EMBL/GenBank/DDBJ whole genome shotgun (WGS) entry which is preliminary data.</text>
</comment>
<dbReference type="InterPro" id="IPR012340">
    <property type="entry name" value="NA-bd_OB-fold"/>
</dbReference>
<dbReference type="CDD" id="cd04317">
    <property type="entry name" value="EcAspRS_like_N"/>
    <property type="match status" value="1"/>
</dbReference>
<dbReference type="GO" id="GO:0005737">
    <property type="term" value="C:cytoplasm"/>
    <property type="evidence" value="ECO:0007669"/>
    <property type="project" value="UniProtKB-SubCell"/>
</dbReference>
<dbReference type="InterPro" id="IPR045864">
    <property type="entry name" value="aa-tRNA-synth_II/BPL/LPL"/>
</dbReference>
<dbReference type="PRINTS" id="PR01042">
    <property type="entry name" value="TRNASYNTHASP"/>
</dbReference>
<dbReference type="Pfam" id="PF02938">
    <property type="entry name" value="GAD"/>
    <property type="match status" value="1"/>
</dbReference>
<comment type="catalytic activity">
    <reaction evidence="7">
        <text>tRNA(Asx) + L-aspartate + ATP = L-aspartyl-tRNA(Asx) + AMP + diphosphate</text>
        <dbReference type="Rhea" id="RHEA:18349"/>
        <dbReference type="Rhea" id="RHEA-COMP:9710"/>
        <dbReference type="Rhea" id="RHEA-COMP:9711"/>
        <dbReference type="ChEBI" id="CHEBI:29991"/>
        <dbReference type="ChEBI" id="CHEBI:30616"/>
        <dbReference type="ChEBI" id="CHEBI:33019"/>
        <dbReference type="ChEBI" id="CHEBI:78442"/>
        <dbReference type="ChEBI" id="CHEBI:78516"/>
        <dbReference type="ChEBI" id="CHEBI:456215"/>
        <dbReference type="EC" id="6.1.1.23"/>
    </reaction>
</comment>
<dbReference type="PANTHER" id="PTHR22594:SF5">
    <property type="entry name" value="ASPARTATE--TRNA LIGASE, MITOCHONDRIAL"/>
    <property type="match status" value="1"/>
</dbReference>
<dbReference type="SUPFAM" id="SSF55261">
    <property type="entry name" value="GAD domain-like"/>
    <property type="match status" value="1"/>
</dbReference>
<feature type="binding site" evidence="7">
    <location>
        <position position="236"/>
    </location>
    <ligand>
        <name>ATP</name>
        <dbReference type="ChEBI" id="CHEBI:30616"/>
    </ligand>
</feature>
<evidence type="ECO:0000256" key="4">
    <source>
        <dbReference type="ARBA" id="ARBA00022840"/>
    </source>
</evidence>
<feature type="domain" description="Aminoacyl-transfer RNA synthetases class-II family profile" evidence="8">
    <location>
        <begin position="148"/>
        <end position="574"/>
    </location>
</feature>
<comment type="function">
    <text evidence="7">Aspartyl-tRNA synthetase with relaxed tRNA specificity since it is able to aspartylate not only its cognate tRNA(Asp) but also tRNA(Asn). Reaction proceeds in two steps: L-aspartate is first activated by ATP to form Asp-AMP and then transferred to the acceptor end of tRNA(Asp/Asn).</text>
</comment>
<keyword evidence="4 7" id="KW-0067">ATP-binding</keyword>
<dbReference type="InterPro" id="IPR029351">
    <property type="entry name" value="GAD_dom"/>
</dbReference>
<feature type="binding site" evidence="7">
    <location>
        <position position="488"/>
    </location>
    <ligand>
        <name>ATP</name>
        <dbReference type="ChEBI" id="CHEBI:30616"/>
    </ligand>
</feature>
<comment type="caution">
    <text evidence="7">Lacks conserved residue(s) required for the propagation of feature annotation.</text>
</comment>
<dbReference type="NCBIfam" id="TIGR00459">
    <property type="entry name" value="aspS_bact"/>
    <property type="match status" value="1"/>
</dbReference>